<organism evidence="2 3">
    <name type="scientific">Ilyodon furcidens</name>
    <name type="common">goldbreast splitfin</name>
    <dbReference type="NCBI Taxonomy" id="33524"/>
    <lineage>
        <taxon>Eukaryota</taxon>
        <taxon>Metazoa</taxon>
        <taxon>Chordata</taxon>
        <taxon>Craniata</taxon>
        <taxon>Vertebrata</taxon>
        <taxon>Euteleostomi</taxon>
        <taxon>Actinopterygii</taxon>
        <taxon>Neopterygii</taxon>
        <taxon>Teleostei</taxon>
        <taxon>Neoteleostei</taxon>
        <taxon>Acanthomorphata</taxon>
        <taxon>Ovalentaria</taxon>
        <taxon>Atherinomorphae</taxon>
        <taxon>Cyprinodontiformes</taxon>
        <taxon>Goodeidae</taxon>
        <taxon>Ilyodon</taxon>
    </lineage>
</organism>
<protein>
    <submittedName>
        <fullName evidence="2">Uncharacterized protein</fullName>
    </submittedName>
</protein>
<dbReference type="EMBL" id="JAHRIQ010053420">
    <property type="protein sequence ID" value="MEQ2238699.1"/>
    <property type="molecule type" value="Genomic_DNA"/>
</dbReference>
<gene>
    <name evidence="2" type="ORF">ILYODFUR_035940</name>
</gene>
<proteinExistence type="predicted"/>
<accession>A0ABV0U0I5</accession>
<reference evidence="2 3" key="1">
    <citation type="submission" date="2021-06" db="EMBL/GenBank/DDBJ databases">
        <authorList>
            <person name="Palmer J.M."/>
        </authorList>
    </citation>
    <scope>NUCLEOTIDE SEQUENCE [LARGE SCALE GENOMIC DNA]</scope>
    <source>
        <strain evidence="3">if_2019</strain>
        <tissue evidence="2">Muscle</tissue>
    </source>
</reference>
<keyword evidence="1" id="KW-0472">Membrane</keyword>
<evidence type="ECO:0000313" key="2">
    <source>
        <dbReference type="EMBL" id="MEQ2238699.1"/>
    </source>
</evidence>
<keyword evidence="1" id="KW-0812">Transmembrane</keyword>
<name>A0ABV0U0I5_9TELE</name>
<dbReference type="Proteomes" id="UP001482620">
    <property type="component" value="Unassembled WGS sequence"/>
</dbReference>
<feature type="transmembrane region" description="Helical" evidence="1">
    <location>
        <begin position="57"/>
        <end position="84"/>
    </location>
</feature>
<keyword evidence="3" id="KW-1185">Reference proteome</keyword>
<keyword evidence="1" id="KW-1133">Transmembrane helix</keyword>
<sequence>MGFCGTVTATSVEETVLMCSRRVDKDLKVQAKNIKTVMILARLPAFPSPSCQQSAHLLHLCALHCSAITVMPFTCAAAVIFSFWQADSARFLKTSTVQRAERKV</sequence>
<evidence type="ECO:0000313" key="3">
    <source>
        <dbReference type="Proteomes" id="UP001482620"/>
    </source>
</evidence>
<comment type="caution">
    <text evidence="2">The sequence shown here is derived from an EMBL/GenBank/DDBJ whole genome shotgun (WGS) entry which is preliminary data.</text>
</comment>
<evidence type="ECO:0000256" key="1">
    <source>
        <dbReference type="SAM" id="Phobius"/>
    </source>
</evidence>